<gene>
    <name evidence="2" type="ORF">SAMN04488112_10668</name>
</gene>
<evidence type="ECO:0000313" key="3">
    <source>
        <dbReference type="Proteomes" id="UP000199387"/>
    </source>
</evidence>
<organism evidence="2 3">
    <name type="scientific">Melghirimyces thermohalophilus</name>
    <dbReference type="NCBI Taxonomy" id="1236220"/>
    <lineage>
        <taxon>Bacteria</taxon>
        <taxon>Bacillati</taxon>
        <taxon>Bacillota</taxon>
        <taxon>Bacilli</taxon>
        <taxon>Bacillales</taxon>
        <taxon>Thermoactinomycetaceae</taxon>
        <taxon>Melghirimyces</taxon>
    </lineage>
</organism>
<dbReference type="Proteomes" id="UP000199387">
    <property type="component" value="Unassembled WGS sequence"/>
</dbReference>
<dbReference type="InterPro" id="IPR032466">
    <property type="entry name" value="Metal_Hydrolase"/>
</dbReference>
<dbReference type="OrthoDB" id="9767366at2"/>
<dbReference type="InterPro" id="IPR033932">
    <property type="entry name" value="YtcJ-like"/>
</dbReference>
<dbReference type="STRING" id="1236220.SAMN04488112_10668"/>
<keyword evidence="3" id="KW-1185">Reference proteome</keyword>
<dbReference type="CDD" id="cd01300">
    <property type="entry name" value="YtcJ_like"/>
    <property type="match status" value="1"/>
</dbReference>
<dbReference type="InterPro" id="IPR013108">
    <property type="entry name" value="Amidohydro_3"/>
</dbReference>
<feature type="domain" description="Amidohydrolase 3" evidence="1">
    <location>
        <begin position="53"/>
        <end position="530"/>
    </location>
</feature>
<evidence type="ECO:0000259" key="1">
    <source>
        <dbReference type="Pfam" id="PF07969"/>
    </source>
</evidence>
<dbReference type="AlphaFoldDB" id="A0A1G6KMI3"/>
<dbReference type="Pfam" id="PF07969">
    <property type="entry name" value="Amidohydro_3"/>
    <property type="match status" value="1"/>
</dbReference>
<protein>
    <recommendedName>
        <fullName evidence="1">Amidohydrolase 3 domain-containing protein</fullName>
    </recommendedName>
</protein>
<dbReference type="RefSeq" id="WP_091567543.1">
    <property type="nucleotide sequence ID" value="NZ_FMZA01000006.1"/>
</dbReference>
<dbReference type="Gene3D" id="3.10.310.70">
    <property type="match status" value="1"/>
</dbReference>
<dbReference type="GO" id="GO:0016810">
    <property type="term" value="F:hydrolase activity, acting on carbon-nitrogen (but not peptide) bonds"/>
    <property type="evidence" value="ECO:0007669"/>
    <property type="project" value="InterPro"/>
</dbReference>
<proteinExistence type="predicted"/>
<dbReference type="PANTHER" id="PTHR22642">
    <property type="entry name" value="IMIDAZOLONEPROPIONASE"/>
    <property type="match status" value="1"/>
</dbReference>
<dbReference type="Gene3D" id="3.20.20.140">
    <property type="entry name" value="Metal-dependent hydrolases"/>
    <property type="match status" value="1"/>
</dbReference>
<dbReference type="InterPro" id="IPR011059">
    <property type="entry name" value="Metal-dep_hydrolase_composite"/>
</dbReference>
<dbReference type="PANTHER" id="PTHR22642:SF2">
    <property type="entry name" value="PROTEIN LONG AFTER FAR-RED 3"/>
    <property type="match status" value="1"/>
</dbReference>
<dbReference type="SUPFAM" id="SSF51556">
    <property type="entry name" value="Metallo-dependent hydrolases"/>
    <property type="match status" value="1"/>
</dbReference>
<accession>A0A1G6KMI3</accession>
<reference evidence="2 3" key="1">
    <citation type="submission" date="2016-10" db="EMBL/GenBank/DDBJ databases">
        <authorList>
            <person name="de Groot N.N."/>
        </authorList>
    </citation>
    <scope>NUCLEOTIDE SEQUENCE [LARGE SCALE GENOMIC DNA]</scope>
    <source>
        <strain evidence="2 3">DSM 45514</strain>
    </source>
</reference>
<evidence type="ECO:0000313" key="2">
    <source>
        <dbReference type="EMBL" id="SDC32322.1"/>
    </source>
</evidence>
<dbReference type="EMBL" id="FMZA01000006">
    <property type="protein sequence ID" value="SDC32322.1"/>
    <property type="molecule type" value="Genomic_DNA"/>
</dbReference>
<dbReference type="SUPFAM" id="SSF51338">
    <property type="entry name" value="Composite domain of metallo-dependent hydrolases"/>
    <property type="match status" value="1"/>
</dbReference>
<sequence length="532" mass="58069">MKKHIYYNGNIVTLDPSLPRAEALLVEEGRVAAVGSTEEILLQAGQAGVTRTDLEGAYVYPGLTDSHLHLMGHGIKLSLLDLSDIRSKEELLREVGKRARATPEGKWVLGLNWDENRFPTPEPPTRQELDRIAPHQPVMLTRVCHHVQAVNTAAFEAAGISRETPDPPDGTFGRDERGELTGLVYENASQVFMAAVPPRTLAERKEWTRVAAREALAKGLTGVHTEDLRSAESVDALIHIYRGLIEEGILLRTHHLVYYPYLPSFREAGLAFGSGDRWFRFGAVKLFADGSFGGRTALLSRPYADDPSTCGFAVHEQEKLEALVQEAREAGMPVAVHAIGDGAADQVLQALEKHPLPTGAAPDRLIHGQVLRRDLLDRMARLPLAVDVQPRFVASDFPWAADRLPAALLPTSYAWKSIVQRGIPAGGGSDAPIEPIDPLLGIHAAVTRRPPEAADHPGYIPEQKLTPYEALWIYTVGSALAAGEETERGRLQPGKYADLSVFDRDLLSGDPDALLEAKALMTVVNGTVAYRV</sequence>
<dbReference type="Gene3D" id="2.30.40.10">
    <property type="entry name" value="Urease, subunit C, domain 1"/>
    <property type="match status" value="1"/>
</dbReference>
<name>A0A1G6KMI3_9BACL</name>